<gene>
    <name evidence="1" type="ORF">BWY73_01114</name>
</gene>
<dbReference type="EMBL" id="MWAK01000182">
    <property type="protein sequence ID" value="OPZ91369.1"/>
    <property type="molecule type" value="Genomic_DNA"/>
</dbReference>
<proteinExistence type="predicted"/>
<dbReference type="EC" id="2.4.1.54" evidence="1"/>
<keyword evidence="1" id="KW-0328">Glycosyltransferase</keyword>
<dbReference type="PANTHER" id="PTHR48090">
    <property type="entry name" value="UNDECAPRENYL-PHOSPHATE 4-DEOXY-4-FORMAMIDO-L-ARABINOSE TRANSFERASE-RELATED"/>
    <property type="match status" value="1"/>
</dbReference>
<dbReference type="Gene3D" id="3.90.550.10">
    <property type="entry name" value="Spore Coat Polysaccharide Biosynthesis Protein SpsA, Chain A"/>
    <property type="match status" value="1"/>
</dbReference>
<dbReference type="InterPro" id="IPR029044">
    <property type="entry name" value="Nucleotide-diphossugar_trans"/>
</dbReference>
<keyword evidence="1" id="KW-0808">Transferase</keyword>
<reference evidence="1" key="1">
    <citation type="submission" date="2017-02" db="EMBL/GenBank/DDBJ databases">
        <title>Delving into the versatile metabolic prowess of the omnipresent phylum Bacteroidetes.</title>
        <authorList>
            <person name="Nobu M.K."/>
            <person name="Mei R."/>
            <person name="Narihiro T."/>
            <person name="Kuroda K."/>
            <person name="Liu W.-T."/>
        </authorList>
    </citation>
    <scope>NUCLEOTIDE SEQUENCE</scope>
    <source>
        <strain evidence="1">ADurb.Bin417</strain>
    </source>
</reference>
<comment type="caution">
    <text evidence="1">The sequence shown here is derived from an EMBL/GenBank/DDBJ whole genome shotgun (WGS) entry which is preliminary data.</text>
</comment>
<dbReference type="Proteomes" id="UP000485484">
    <property type="component" value="Unassembled WGS sequence"/>
</dbReference>
<dbReference type="InterPro" id="IPR050256">
    <property type="entry name" value="Glycosyltransferase_2"/>
</dbReference>
<sequence>MDGDGQHHPEDIPGLLERFQRGGVGVVVGCRPRNLANMPLDRFLTNWFTSALVSLLAGQCIRDSQCGFRVFDSRVFPALSFSTGRFDTESEVLVEASRAGFRIASAPVRTIYGQEKSKINPLVDTLRFFRFCLRMLGRICLGRACPR</sequence>
<dbReference type="AlphaFoldDB" id="A0A1V5MDT6"/>
<name>A0A1V5MDT6_UNCT6</name>
<dbReference type="GO" id="GO:0047267">
    <property type="term" value="F:undecaprenyl-phosphate mannosyltransferase activity"/>
    <property type="evidence" value="ECO:0007669"/>
    <property type="project" value="UniProtKB-EC"/>
</dbReference>
<protein>
    <submittedName>
        <fullName evidence="1">Undecaprenyl-phosphate mannosyltransferase</fullName>
        <ecNumber evidence="1">2.4.1.54</ecNumber>
    </submittedName>
</protein>
<accession>A0A1V5MDT6</accession>
<dbReference type="SUPFAM" id="SSF53448">
    <property type="entry name" value="Nucleotide-diphospho-sugar transferases"/>
    <property type="match status" value="1"/>
</dbReference>
<evidence type="ECO:0000313" key="1">
    <source>
        <dbReference type="EMBL" id="OPZ91369.1"/>
    </source>
</evidence>
<organism evidence="1">
    <name type="scientific">candidate division TA06 bacterium ADurb.Bin417</name>
    <dbReference type="NCBI Taxonomy" id="1852828"/>
    <lineage>
        <taxon>Bacteria</taxon>
        <taxon>Bacteria division TA06</taxon>
    </lineage>
</organism>